<feature type="domain" description="DUF1659" evidence="1">
    <location>
        <begin position="4"/>
        <end position="68"/>
    </location>
</feature>
<evidence type="ECO:0000259" key="1">
    <source>
        <dbReference type="Pfam" id="PF07872"/>
    </source>
</evidence>
<accession>A0A4P9C4Y4</accession>
<name>A0A4P9C4Y4_EUBML</name>
<protein>
    <recommendedName>
        <fullName evidence="1">DUF1659 domain-containing protein</fullName>
    </recommendedName>
</protein>
<evidence type="ECO:0000313" key="3">
    <source>
        <dbReference type="Proteomes" id="UP000218387"/>
    </source>
</evidence>
<organism evidence="2 3">
    <name type="scientific">Eubacterium maltosivorans</name>
    <dbReference type="NCBI Taxonomy" id="2041044"/>
    <lineage>
        <taxon>Bacteria</taxon>
        <taxon>Bacillati</taxon>
        <taxon>Bacillota</taxon>
        <taxon>Clostridia</taxon>
        <taxon>Eubacteriales</taxon>
        <taxon>Eubacteriaceae</taxon>
        <taxon>Eubacterium</taxon>
    </lineage>
</organism>
<evidence type="ECO:0000313" key="2">
    <source>
        <dbReference type="EMBL" id="QCT70334.1"/>
    </source>
</evidence>
<dbReference type="KEGG" id="emt:CPZ25_003050"/>
<dbReference type="RefSeq" id="WP_058694670.1">
    <property type="nucleotide sequence ID" value="NZ_CABJDW020000005.1"/>
</dbReference>
<reference evidence="2 3" key="1">
    <citation type="submission" date="2018-05" db="EMBL/GenBank/DDBJ databases">
        <title>Genome comparison of Eubacterium sp.</title>
        <authorList>
            <person name="Feng Y."/>
            <person name="Sanchez-Andrea I."/>
            <person name="Stams A.J.M."/>
            <person name="De Vos W.M."/>
        </authorList>
    </citation>
    <scope>NUCLEOTIDE SEQUENCE [LARGE SCALE GENOMIC DNA]</scope>
    <source>
        <strain evidence="2 3">YI</strain>
    </source>
</reference>
<dbReference type="Proteomes" id="UP000218387">
    <property type="component" value="Chromosome"/>
</dbReference>
<keyword evidence="3" id="KW-1185">Reference proteome</keyword>
<gene>
    <name evidence="2" type="ORF">CPZ25_003050</name>
</gene>
<dbReference type="InterPro" id="IPR012454">
    <property type="entry name" value="DUF1659"/>
</dbReference>
<sequence length="77" mass="8587">MAYERQKLKNELKIYLNYGEEGGKIKKKLKTFGGLSTDEAIATPEAVVRTAKALGTLMDPIISDITNVMYYDNIETA</sequence>
<proteinExistence type="predicted"/>
<dbReference type="EMBL" id="CP029487">
    <property type="protein sequence ID" value="QCT70334.1"/>
    <property type="molecule type" value="Genomic_DNA"/>
</dbReference>
<dbReference type="Pfam" id="PF07872">
    <property type="entry name" value="DUF1659"/>
    <property type="match status" value="1"/>
</dbReference>
<dbReference type="AlphaFoldDB" id="A0A4P9C4Y4"/>